<comment type="caution">
    <text evidence="1">The sequence shown here is derived from an EMBL/GenBank/DDBJ whole genome shotgun (WGS) entry which is preliminary data.</text>
</comment>
<evidence type="ECO:0000313" key="2">
    <source>
        <dbReference type="Proteomes" id="UP001066276"/>
    </source>
</evidence>
<keyword evidence="2" id="KW-1185">Reference proteome</keyword>
<accession>A0AAV7WQ67</accession>
<protein>
    <submittedName>
        <fullName evidence="1">Uncharacterized protein</fullName>
    </submittedName>
</protein>
<sequence length="70" mass="7595">MPPRRPRGSTGLMQLSGDSGFEVLEQGKAAENQRHHKMGWKGWGIADQTLAEGVQGSDGLAYVKGEGNKW</sequence>
<evidence type="ECO:0000313" key="1">
    <source>
        <dbReference type="EMBL" id="KAJ1216095.1"/>
    </source>
</evidence>
<proteinExistence type="predicted"/>
<dbReference type="Proteomes" id="UP001066276">
    <property type="component" value="Chromosome 1_1"/>
</dbReference>
<gene>
    <name evidence="1" type="ORF">NDU88_003701</name>
</gene>
<name>A0AAV7WQ67_PLEWA</name>
<organism evidence="1 2">
    <name type="scientific">Pleurodeles waltl</name>
    <name type="common">Iberian ribbed newt</name>
    <dbReference type="NCBI Taxonomy" id="8319"/>
    <lineage>
        <taxon>Eukaryota</taxon>
        <taxon>Metazoa</taxon>
        <taxon>Chordata</taxon>
        <taxon>Craniata</taxon>
        <taxon>Vertebrata</taxon>
        <taxon>Euteleostomi</taxon>
        <taxon>Amphibia</taxon>
        <taxon>Batrachia</taxon>
        <taxon>Caudata</taxon>
        <taxon>Salamandroidea</taxon>
        <taxon>Salamandridae</taxon>
        <taxon>Pleurodelinae</taxon>
        <taxon>Pleurodeles</taxon>
    </lineage>
</organism>
<dbReference type="EMBL" id="JANPWB010000001">
    <property type="protein sequence ID" value="KAJ1216095.1"/>
    <property type="molecule type" value="Genomic_DNA"/>
</dbReference>
<reference evidence="1" key="1">
    <citation type="journal article" date="2022" name="bioRxiv">
        <title>Sequencing and chromosome-scale assembly of the giantPleurodeles waltlgenome.</title>
        <authorList>
            <person name="Brown T."/>
            <person name="Elewa A."/>
            <person name="Iarovenko S."/>
            <person name="Subramanian E."/>
            <person name="Araus A.J."/>
            <person name="Petzold A."/>
            <person name="Susuki M."/>
            <person name="Suzuki K.-i.T."/>
            <person name="Hayashi T."/>
            <person name="Toyoda A."/>
            <person name="Oliveira C."/>
            <person name="Osipova E."/>
            <person name="Leigh N.D."/>
            <person name="Simon A."/>
            <person name="Yun M.H."/>
        </authorList>
    </citation>
    <scope>NUCLEOTIDE SEQUENCE</scope>
    <source>
        <strain evidence="1">20211129_DDA</strain>
        <tissue evidence="1">Liver</tissue>
    </source>
</reference>
<dbReference type="AlphaFoldDB" id="A0AAV7WQ67"/>